<dbReference type="Gene3D" id="6.10.250.2430">
    <property type="match status" value="1"/>
</dbReference>
<dbReference type="GO" id="GO:0003677">
    <property type="term" value="F:DNA binding"/>
    <property type="evidence" value="ECO:0007669"/>
    <property type="project" value="UniProtKB-KW"/>
</dbReference>
<dbReference type="GeneID" id="107433610"/>
<evidence type="ECO:0000313" key="9">
    <source>
        <dbReference type="RefSeq" id="XP_015900395.1"/>
    </source>
</evidence>
<name>A0A6P4ATQ3_ZIZJJ</name>
<evidence type="ECO:0000313" key="10">
    <source>
        <dbReference type="RefSeq" id="XP_024922883.1"/>
    </source>
</evidence>
<keyword evidence="5 6" id="KW-0539">Nucleus</keyword>
<dbReference type="SMART" id="SM00521">
    <property type="entry name" value="CBF"/>
    <property type="match status" value="1"/>
</dbReference>
<dbReference type="RefSeq" id="XP_024922883.1">
    <property type="nucleotide sequence ID" value="XM_025067115.1"/>
</dbReference>
<dbReference type="KEGG" id="zju:107433610"/>
<comment type="similarity">
    <text evidence="6">Belongs to the NFYA/HAP2 subunit family.</text>
</comment>
<dbReference type="Pfam" id="PF02045">
    <property type="entry name" value="CBFB_NFYA"/>
    <property type="match status" value="1"/>
</dbReference>
<feature type="compositionally biased region" description="Low complexity" evidence="7">
    <location>
        <begin position="233"/>
        <end position="245"/>
    </location>
</feature>
<dbReference type="RefSeq" id="XP_015900395.1">
    <property type="nucleotide sequence ID" value="XM_016044909.2"/>
</dbReference>
<sequence length="325" mass="35383">MVTMAMQTIFFKEHEGLVPNTIGQLSSVPSAPWWSTFGSPSIYGESCGQLKQLSMEPPGSGDQLSATKQAGRGTELGPDKGNTNQFTIFPGDGQKHQATISLQTSLPEYNARFELGFGQPMICTKYPYVDQRYGVFSYGPQISGRIMLPLNLTTDDGPIYVNAKQYHGIIRRRQSRAKAAVLENRLPRTRKAYMHESRHLHALRRPRGCGGRFLNTKNLDNVKGGTEAKKVGDGQLSQPSGSQSSEVLQSDSGTLNSSKEINGSGSNISGSEVTSMYSRGDLGHLPISHLGRAIHSLSDMMDSNRGIVMPTKWIAAGDTCCNLKV</sequence>
<dbReference type="PRINTS" id="PR00616">
    <property type="entry name" value="CCAATSUBUNTB"/>
</dbReference>
<evidence type="ECO:0000256" key="3">
    <source>
        <dbReference type="ARBA" id="ARBA00023125"/>
    </source>
</evidence>
<feature type="compositionally biased region" description="Low complexity" evidence="7">
    <location>
        <begin position="256"/>
        <end position="272"/>
    </location>
</feature>
<keyword evidence="2 6" id="KW-0805">Transcription regulation</keyword>
<dbReference type="Proteomes" id="UP001652623">
    <property type="component" value="Chromosome 11"/>
</dbReference>
<proteinExistence type="inferred from homology"/>
<keyword evidence="8" id="KW-1185">Reference proteome</keyword>
<evidence type="ECO:0000256" key="6">
    <source>
        <dbReference type="RuleBase" id="RU367155"/>
    </source>
</evidence>
<evidence type="ECO:0000256" key="2">
    <source>
        <dbReference type="ARBA" id="ARBA00023015"/>
    </source>
</evidence>
<dbReference type="AlphaFoldDB" id="A0A6P4ATQ3"/>
<evidence type="ECO:0000256" key="1">
    <source>
        <dbReference type="ARBA" id="ARBA00004123"/>
    </source>
</evidence>
<evidence type="ECO:0000256" key="5">
    <source>
        <dbReference type="ARBA" id="ARBA00023242"/>
    </source>
</evidence>
<evidence type="ECO:0000313" key="8">
    <source>
        <dbReference type="Proteomes" id="UP001652623"/>
    </source>
</evidence>
<dbReference type="GO" id="GO:0003700">
    <property type="term" value="F:DNA-binding transcription factor activity"/>
    <property type="evidence" value="ECO:0007669"/>
    <property type="project" value="UniProtKB-UniRule"/>
</dbReference>
<keyword evidence="3 6" id="KW-0238">DNA-binding</keyword>
<protein>
    <recommendedName>
        <fullName evidence="6">Nuclear transcription factor Y subunit</fullName>
    </recommendedName>
</protein>
<comment type="function">
    <text evidence="6">Component of the sequence-specific heterotrimeric transcription factor (NF-Y) which specifically recognizes a 5'-CCAAT-3' box motif found in the promoters of its target genes.</text>
</comment>
<gene>
    <name evidence="9 10" type="primary">LOC107433610</name>
</gene>
<comment type="subcellular location">
    <subcellularLocation>
        <location evidence="1 6">Nucleus</location>
    </subcellularLocation>
</comment>
<dbReference type="GO" id="GO:0005634">
    <property type="term" value="C:nucleus"/>
    <property type="evidence" value="ECO:0007669"/>
    <property type="project" value="UniProtKB-SubCell"/>
</dbReference>
<accession>A0A6P4ATQ3</accession>
<dbReference type="InterPro" id="IPR001289">
    <property type="entry name" value="NFYA"/>
</dbReference>
<feature type="compositionally biased region" description="Polar residues" evidence="7">
    <location>
        <begin position="246"/>
        <end position="255"/>
    </location>
</feature>
<organism evidence="9">
    <name type="scientific">Ziziphus jujuba</name>
    <name type="common">Chinese jujube</name>
    <name type="synonym">Ziziphus sativa</name>
    <dbReference type="NCBI Taxonomy" id="326968"/>
    <lineage>
        <taxon>Eukaryota</taxon>
        <taxon>Viridiplantae</taxon>
        <taxon>Streptophyta</taxon>
        <taxon>Embryophyta</taxon>
        <taxon>Tracheophyta</taxon>
        <taxon>Spermatophyta</taxon>
        <taxon>Magnoliopsida</taxon>
        <taxon>eudicotyledons</taxon>
        <taxon>Gunneridae</taxon>
        <taxon>Pentapetalae</taxon>
        <taxon>rosids</taxon>
        <taxon>fabids</taxon>
        <taxon>Rosales</taxon>
        <taxon>Rhamnaceae</taxon>
        <taxon>Paliureae</taxon>
        <taxon>Ziziphus</taxon>
    </lineage>
</organism>
<evidence type="ECO:0000256" key="4">
    <source>
        <dbReference type="ARBA" id="ARBA00023163"/>
    </source>
</evidence>
<dbReference type="PANTHER" id="PTHR12632">
    <property type="entry name" value="TRANSCRIPTION FACTOR NF-Y ALPHA-RELATED"/>
    <property type="match status" value="1"/>
</dbReference>
<dbReference type="PROSITE" id="PS51152">
    <property type="entry name" value="NFYA_HAP2_2"/>
    <property type="match status" value="1"/>
</dbReference>
<comment type="subunit">
    <text evidence="6">Heterotrimer.</text>
</comment>
<feature type="region of interest" description="Disordered" evidence="7">
    <location>
        <begin position="54"/>
        <end position="82"/>
    </location>
</feature>
<reference evidence="9" key="1">
    <citation type="submission" date="2022-04" db="UniProtKB">
        <authorList>
            <consortium name="RefSeq"/>
        </authorList>
    </citation>
    <scope>IDENTIFICATION</scope>
    <source>
        <tissue evidence="9 10">In vitro plantlets</tissue>
    </source>
</reference>
<keyword evidence="4 6" id="KW-0804">Transcription</keyword>
<evidence type="ECO:0000256" key="7">
    <source>
        <dbReference type="SAM" id="MobiDB-lite"/>
    </source>
</evidence>
<feature type="region of interest" description="Disordered" evidence="7">
    <location>
        <begin position="214"/>
        <end position="272"/>
    </location>
</feature>